<reference evidence="4 5" key="1">
    <citation type="journal article" date="2012" name="New Phytol.">
        <title>Insight into trade-off between wood decay and parasitism from the genome of a fungal forest pathogen.</title>
        <authorList>
            <person name="Olson A."/>
            <person name="Aerts A."/>
            <person name="Asiegbu F."/>
            <person name="Belbahri L."/>
            <person name="Bouzid O."/>
            <person name="Broberg A."/>
            <person name="Canback B."/>
            <person name="Coutinho P.M."/>
            <person name="Cullen D."/>
            <person name="Dalman K."/>
            <person name="Deflorio G."/>
            <person name="van Diepen L.T."/>
            <person name="Dunand C."/>
            <person name="Duplessis S."/>
            <person name="Durling M."/>
            <person name="Gonthier P."/>
            <person name="Grimwood J."/>
            <person name="Fossdal C.G."/>
            <person name="Hansson D."/>
            <person name="Henrissat B."/>
            <person name="Hietala A."/>
            <person name="Himmelstrand K."/>
            <person name="Hoffmeister D."/>
            <person name="Hogberg N."/>
            <person name="James T.Y."/>
            <person name="Karlsson M."/>
            <person name="Kohler A."/>
            <person name="Kues U."/>
            <person name="Lee Y.H."/>
            <person name="Lin Y.C."/>
            <person name="Lind M."/>
            <person name="Lindquist E."/>
            <person name="Lombard V."/>
            <person name="Lucas S."/>
            <person name="Lunden K."/>
            <person name="Morin E."/>
            <person name="Murat C."/>
            <person name="Park J."/>
            <person name="Raffaello T."/>
            <person name="Rouze P."/>
            <person name="Salamov A."/>
            <person name="Schmutz J."/>
            <person name="Solheim H."/>
            <person name="Stahlberg J."/>
            <person name="Velez H."/>
            <person name="de Vries R.P."/>
            <person name="Wiebenga A."/>
            <person name="Woodward S."/>
            <person name="Yakovlev I."/>
            <person name="Garbelotto M."/>
            <person name="Martin F."/>
            <person name="Grigoriev I.V."/>
            <person name="Stenlid J."/>
        </authorList>
    </citation>
    <scope>NUCLEOTIDE SEQUENCE [LARGE SCALE GENOMIC DNA]</scope>
    <source>
        <strain evidence="4 5">TC 32-1</strain>
    </source>
</reference>
<feature type="compositionally biased region" description="Low complexity" evidence="3">
    <location>
        <begin position="187"/>
        <end position="207"/>
    </location>
</feature>
<keyword evidence="1 2" id="KW-0175">Coiled coil</keyword>
<dbReference type="EMBL" id="KI925454">
    <property type="protein sequence ID" value="ETW86976.1"/>
    <property type="molecule type" value="Genomic_DNA"/>
</dbReference>
<sequence length="916" mass="98384">MESTPLKTIATKPSGKASVDTKPVTAKPTASQPTTLVKKILNSGKFGTGTARPSPPQISKSSSSSSTSPTKTTLTSSTVKKPASSITTSASRGTMPPPKTTAVNPPPPTPRRASLAPSKTSVPAPRASLATSTSTKPSPPSRPIPSSATRPSVVSPVESTASKSSTTARPRASVSEGVPAKKPPVSRPSLSSAKPPSATATRPTRTPGAGSISSIKEVKGEGKVLDDVQNKLKEATASLTSKADIIAGLEGEIQKLNESLEDAKADADEKRQKVEELERARIDAEKELVEAKSALEKLQTQTSQYDSIHEELASAKAASEAQTELIQSLQAQIQSMELEVIAAKENLDIVRASGSVSEAALASAAIDREALVKAKGDLEAVQSEVEALKAAHAQALLDAAEKAKSLESQAASSQALVEEIADLRAEGENASTRLSELEIEILELKESQDNADDEHSKSLARIKSLEEELVAATAATEQALQDAKLKEETYAVELENLPKAYEEQLAAAAAEQSRLTEQWQTIQAELDSTRASLEEAKVAADLAGQEHAHLLEEAEKEYQARRDELSEEIKRISANLEGQEAKYNAKVDAVKAEHEQLLQDAFERAKNEAGDAHGQDLQSLRAESQATIEQLRSAHQSTIEGLKAEHEAALEAQVQNLEKQITTQSLELKATGEDLAKAKAALTASLHEVEGLKAQLDDAHHTAAIVAGSSASEQVAEFERLRKELSNTKDDLLGLSDVFNATKESMKEMSSNHVKELEEAAKGRVEEVTALKAQYEAEFQRIVAEKSDLLTRLSDLEGELATAKASVNTDSAPTHKRNGSAQVISPSVTKDELQKMHEAHNLKLHDLQAQHEKAMKAIQEQLEAVQSRAAELEQDVERKTMEIKYLEQDQEESTDQITRLKADIEHLTNQMPQATH</sequence>
<dbReference type="OrthoDB" id="2289094at2759"/>
<feature type="region of interest" description="Disordered" evidence="3">
    <location>
        <begin position="1"/>
        <end position="223"/>
    </location>
</feature>
<evidence type="ECO:0000256" key="3">
    <source>
        <dbReference type="SAM" id="MobiDB-lite"/>
    </source>
</evidence>
<proteinExistence type="predicted"/>
<evidence type="ECO:0000256" key="2">
    <source>
        <dbReference type="SAM" id="Coils"/>
    </source>
</evidence>
<dbReference type="PANTHER" id="PTHR18870">
    <property type="entry name" value="PROTEIN TAG-278-RELATED"/>
    <property type="match status" value="1"/>
</dbReference>
<accession>W4KPJ9</accession>
<name>W4KPJ9_HETIT</name>
<dbReference type="AlphaFoldDB" id="W4KPJ9"/>
<evidence type="ECO:0000313" key="4">
    <source>
        <dbReference type="EMBL" id="ETW86976.1"/>
    </source>
</evidence>
<feature type="compositionally biased region" description="Polar residues" evidence="3">
    <location>
        <begin position="157"/>
        <end position="168"/>
    </location>
</feature>
<dbReference type="HOGENOM" id="CLU_012018_0_0_1"/>
<dbReference type="GeneID" id="20671898"/>
<feature type="coiled-coil region" evidence="2">
    <location>
        <begin position="711"/>
        <end position="806"/>
    </location>
</feature>
<feature type="compositionally biased region" description="Low complexity" evidence="3">
    <location>
        <begin position="127"/>
        <end position="136"/>
    </location>
</feature>
<dbReference type="PANTHER" id="PTHR18870:SF9">
    <property type="entry name" value="PROTEIN TAG-278-RELATED"/>
    <property type="match status" value="1"/>
</dbReference>
<dbReference type="Proteomes" id="UP000030671">
    <property type="component" value="Unassembled WGS sequence"/>
</dbReference>
<protein>
    <submittedName>
        <fullName evidence="4">Uncharacterized protein</fullName>
    </submittedName>
</protein>
<evidence type="ECO:0000256" key="1">
    <source>
        <dbReference type="ARBA" id="ARBA00023054"/>
    </source>
</evidence>
<feature type="compositionally biased region" description="Low complexity" evidence="3">
    <location>
        <begin position="57"/>
        <end position="82"/>
    </location>
</feature>
<keyword evidence="5" id="KW-1185">Reference proteome</keyword>
<dbReference type="InParanoid" id="W4KPJ9"/>
<feature type="coiled-coil region" evidence="2">
    <location>
        <begin position="371"/>
        <end position="482"/>
    </location>
</feature>
<dbReference type="RefSeq" id="XP_009540934.1">
    <property type="nucleotide sequence ID" value="XM_009542639.1"/>
</dbReference>
<dbReference type="eggNOG" id="ENOG502S8HK">
    <property type="taxonomic scope" value="Eukaryota"/>
</dbReference>
<dbReference type="STRING" id="747525.W4KPJ9"/>
<feature type="compositionally biased region" description="Pro residues" evidence="3">
    <location>
        <begin position="95"/>
        <end position="110"/>
    </location>
</feature>
<feature type="coiled-coil region" evidence="2">
    <location>
        <begin position="548"/>
        <end position="600"/>
    </location>
</feature>
<feature type="coiled-coil region" evidence="2">
    <location>
        <begin position="830"/>
        <end position="910"/>
    </location>
</feature>
<feature type="coiled-coil region" evidence="2">
    <location>
        <begin position="246"/>
        <end position="346"/>
    </location>
</feature>
<gene>
    <name evidence="4" type="ORF">HETIRDRAFT_377699</name>
</gene>
<dbReference type="KEGG" id="hir:HETIRDRAFT_377699"/>
<organism evidence="4 5">
    <name type="scientific">Heterobasidion irregulare (strain TC 32-1)</name>
    <dbReference type="NCBI Taxonomy" id="747525"/>
    <lineage>
        <taxon>Eukaryota</taxon>
        <taxon>Fungi</taxon>
        <taxon>Dikarya</taxon>
        <taxon>Basidiomycota</taxon>
        <taxon>Agaricomycotina</taxon>
        <taxon>Agaricomycetes</taxon>
        <taxon>Russulales</taxon>
        <taxon>Bondarzewiaceae</taxon>
        <taxon>Heterobasidion</taxon>
        <taxon>Heterobasidion annosum species complex</taxon>
    </lineage>
</organism>
<evidence type="ECO:0000313" key="5">
    <source>
        <dbReference type="Proteomes" id="UP000030671"/>
    </source>
</evidence>